<keyword evidence="5" id="KW-1185">Reference proteome</keyword>
<reference evidence="4 5" key="1">
    <citation type="submission" date="2020-03" db="EMBL/GenBank/DDBJ databases">
        <title>Cyclobacterium plantarum sp. nov., a marine bacterium isolated from a coastal-marine wetland.</title>
        <authorList>
            <person name="Sanchez-Porro C."/>
            <person name="Ventosa A."/>
            <person name="Amoozegar M."/>
        </authorList>
    </citation>
    <scope>NUCLEOTIDE SEQUENCE [LARGE SCALE GENOMIC DNA]</scope>
    <source>
        <strain evidence="4 5">GBPx2</strain>
    </source>
</reference>
<feature type="domain" description="SPOR" evidence="3">
    <location>
        <begin position="148"/>
        <end position="226"/>
    </location>
</feature>
<feature type="region of interest" description="Disordered" evidence="1">
    <location>
        <begin position="1"/>
        <end position="65"/>
    </location>
</feature>
<gene>
    <name evidence="4" type="ORF">G9Q97_18330</name>
</gene>
<evidence type="ECO:0000313" key="5">
    <source>
        <dbReference type="Proteomes" id="UP000649799"/>
    </source>
</evidence>
<dbReference type="Gene3D" id="3.30.70.1070">
    <property type="entry name" value="Sporulation related repeat"/>
    <property type="match status" value="1"/>
</dbReference>
<evidence type="ECO:0000256" key="2">
    <source>
        <dbReference type="SAM" id="Phobius"/>
    </source>
</evidence>
<dbReference type="PROSITE" id="PS51724">
    <property type="entry name" value="SPOR"/>
    <property type="match status" value="1"/>
</dbReference>
<dbReference type="RefSeq" id="WP_166149469.1">
    <property type="nucleotide sequence ID" value="NZ_JAANYN010000008.1"/>
</dbReference>
<comment type="caution">
    <text evidence="4">The sequence shown here is derived from an EMBL/GenBank/DDBJ whole genome shotgun (WGS) entry which is preliminary data.</text>
</comment>
<dbReference type="EMBL" id="JAANYN010000008">
    <property type="protein sequence ID" value="NHE58772.1"/>
    <property type="molecule type" value="Genomic_DNA"/>
</dbReference>
<evidence type="ECO:0000313" key="4">
    <source>
        <dbReference type="EMBL" id="NHE58772.1"/>
    </source>
</evidence>
<sequence>MSENKSKDHNSQSDNDEDFGLPPVNVSPLKRDAPKAVEPEQTAPLTQEASTPGSGTTSSPEKKEKKDRTNWVILFILLFIFIIGYGVYHFGLLDEFNRNTPDIASEETTAPAMERPDPEPSPEPDEPIAETEEQEEPQTPQLTEIEGREGEPRYFLVVGSFIDDDLARDYSNRLNNSGLNTFLVHPYGNIHFYRLAVGQYENLDLALEAMESSQNDYEENLWVLKY</sequence>
<proteinExistence type="predicted"/>
<name>A0ABX0HE17_9BACT</name>
<feature type="compositionally biased region" description="Low complexity" evidence="1">
    <location>
        <begin position="50"/>
        <end position="59"/>
    </location>
</feature>
<dbReference type="Proteomes" id="UP000649799">
    <property type="component" value="Unassembled WGS sequence"/>
</dbReference>
<feature type="transmembrane region" description="Helical" evidence="2">
    <location>
        <begin position="71"/>
        <end position="91"/>
    </location>
</feature>
<accession>A0ABX0HE17</accession>
<dbReference type="InterPro" id="IPR007730">
    <property type="entry name" value="SPOR-like_dom"/>
</dbReference>
<protein>
    <submittedName>
        <fullName evidence="4">SPOR domain-containing protein</fullName>
    </submittedName>
</protein>
<keyword evidence="2" id="KW-0472">Membrane</keyword>
<organism evidence="4 5">
    <name type="scientific">Cyclobacterium plantarum</name>
    <dbReference type="NCBI Taxonomy" id="2716263"/>
    <lineage>
        <taxon>Bacteria</taxon>
        <taxon>Pseudomonadati</taxon>
        <taxon>Bacteroidota</taxon>
        <taxon>Cytophagia</taxon>
        <taxon>Cytophagales</taxon>
        <taxon>Cyclobacteriaceae</taxon>
        <taxon>Cyclobacterium</taxon>
    </lineage>
</organism>
<dbReference type="SUPFAM" id="SSF110997">
    <property type="entry name" value="Sporulation related repeat"/>
    <property type="match status" value="1"/>
</dbReference>
<feature type="compositionally biased region" description="Basic and acidic residues" evidence="1">
    <location>
        <begin position="1"/>
        <end position="11"/>
    </location>
</feature>
<evidence type="ECO:0000259" key="3">
    <source>
        <dbReference type="PROSITE" id="PS51724"/>
    </source>
</evidence>
<feature type="compositionally biased region" description="Acidic residues" evidence="1">
    <location>
        <begin position="120"/>
        <end position="136"/>
    </location>
</feature>
<keyword evidence="2" id="KW-1133">Transmembrane helix</keyword>
<keyword evidence="2" id="KW-0812">Transmembrane</keyword>
<dbReference type="InterPro" id="IPR036680">
    <property type="entry name" value="SPOR-like_sf"/>
</dbReference>
<evidence type="ECO:0000256" key="1">
    <source>
        <dbReference type="SAM" id="MobiDB-lite"/>
    </source>
</evidence>
<feature type="compositionally biased region" description="Basic and acidic residues" evidence="1">
    <location>
        <begin position="29"/>
        <end position="38"/>
    </location>
</feature>
<feature type="region of interest" description="Disordered" evidence="1">
    <location>
        <begin position="107"/>
        <end position="146"/>
    </location>
</feature>